<keyword evidence="1" id="KW-0732">Signal</keyword>
<reference evidence="2" key="1">
    <citation type="submission" date="2023-06" db="EMBL/GenBank/DDBJ databases">
        <authorList>
            <consortium name="Lawrence Berkeley National Laboratory"/>
            <person name="Ahrendt S."/>
            <person name="Sahu N."/>
            <person name="Indic B."/>
            <person name="Wong-Bajracharya J."/>
            <person name="Merenyi Z."/>
            <person name="Ke H.-M."/>
            <person name="Monk M."/>
            <person name="Kocsube S."/>
            <person name="Drula E."/>
            <person name="Lipzen A."/>
            <person name="Balint B."/>
            <person name="Henrissat B."/>
            <person name="Andreopoulos B."/>
            <person name="Martin F.M."/>
            <person name="Harder C.B."/>
            <person name="Rigling D."/>
            <person name="Ford K.L."/>
            <person name="Foster G.D."/>
            <person name="Pangilinan J."/>
            <person name="Papanicolaou A."/>
            <person name="Barry K."/>
            <person name="LaButti K."/>
            <person name="Viragh M."/>
            <person name="Koriabine M."/>
            <person name="Yan M."/>
            <person name="Riley R."/>
            <person name="Champramary S."/>
            <person name="Plett K.L."/>
            <person name="Tsai I.J."/>
            <person name="Slot J."/>
            <person name="Sipos G."/>
            <person name="Plett J."/>
            <person name="Nagy L.G."/>
            <person name="Grigoriev I.V."/>
        </authorList>
    </citation>
    <scope>NUCLEOTIDE SEQUENCE</scope>
    <source>
        <strain evidence="2">ICMP 16352</strain>
    </source>
</reference>
<protein>
    <recommendedName>
        <fullName evidence="4">Secreted protein</fullName>
    </recommendedName>
</protein>
<evidence type="ECO:0000313" key="2">
    <source>
        <dbReference type="EMBL" id="KAK0475205.1"/>
    </source>
</evidence>
<dbReference type="AlphaFoldDB" id="A0AA39P0T7"/>
<accession>A0AA39P0T7</accession>
<sequence>MPLTRKRLKPIHMLPCAICAAVADTICTAYKVHDTQALVYLNFFSELPVSTCDQYRSQRVQPQNKGLMGVLMGKFSNLTSAMIRLLCYRMKEKISL</sequence>
<gene>
    <name evidence="2" type="ORF">IW261DRAFT_1496232</name>
</gene>
<feature type="signal peptide" evidence="1">
    <location>
        <begin position="1"/>
        <end position="23"/>
    </location>
</feature>
<evidence type="ECO:0008006" key="4">
    <source>
        <dbReference type="Google" id="ProtNLM"/>
    </source>
</evidence>
<feature type="chain" id="PRO_5041248650" description="Secreted protein" evidence="1">
    <location>
        <begin position="24"/>
        <end position="96"/>
    </location>
</feature>
<evidence type="ECO:0000256" key="1">
    <source>
        <dbReference type="SAM" id="SignalP"/>
    </source>
</evidence>
<keyword evidence="3" id="KW-1185">Reference proteome</keyword>
<dbReference type="EMBL" id="JAUEPR010000024">
    <property type="protein sequence ID" value="KAK0475205.1"/>
    <property type="molecule type" value="Genomic_DNA"/>
</dbReference>
<comment type="caution">
    <text evidence="2">The sequence shown here is derived from an EMBL/GenBank/DDBJ whole genome shotgun (WGS) entry which is preliminary data.</text>
</comment>
<name>A0AA39P0T7_9AGAR</name>
<proteinExistence type="predicted"/>
<evidence type="ECO:0000313" key="3">
    <source>
        <dbReference type="Proteomes" id="UP001175227"/>
    </source>
</evidence>
<dbReference type="Proteomes" id="UP001175227">
    <property type="component" value="Unassembled WGS sequence"/>
</dbReference>
<organism evidence="2 3">
    <name type="scientific">Armillaria novae-zelandiae</name>
    <dbReference type="NCBI Taxonomy" id="153914"/>
    <lineage>
        <taxon>Eukaryota</taxon>
        <taxon>Fungi</taxon>
        <taxon>Dikarya</taxon>
        <taxon>Basidiomycota</taxon>
        <taxon>Agaricomycotina</taxon>
        <taxon>Agaricomycetes</taxon>
        <taxon>Agaricomycetidae</taxon>
        <taxon>Agaricales</taxon>
        <taxon>Marasmiineae</taxon>
        <taxon>Physalacriaceae</taxon>
        <taxon>Armillaria</taxon>
    </lineage>
</organism>